<sequence length="249" mass="28262">MSNSKNLSQVTVSPAFTSSTSFSTRFACMSLNFPNRIRLINFVEEDVLAITGAIKETETPGLKLKPVRNFGESREIQLQGRPWAPCYHGNDNARRLLLGILNKLYARGWIFAWAVKITRGRQDNLIFRKQWPPPQACERILMSFDGLDKIKIINPYRDLTNAMLETLGDEVQDKSTPERFKVHIQGRPWKPSNLTSVETSSLLLRLVQTLESRGFTIYAVIGNKRGGMADMLVCQRNAAWVPGDQIVHR</sequence>
<dbReference type="PANTHER" id="PTHR38696:SF1">
    <property type="entry name" value="MEDIATOR OF RNA POLYMERASE II TRANSCRIPTION SUBUNIT 13"/>
    <property type="match status" value="1"/>
</dbReference>
<proteinExistence type="predicted"/>
<protein>
    <submittedName>
        <fullName evidence="1">Uncharacterized protein</fullName>
    </submittedName>
</protein>
<dbReference type="PANTHER" id="PTHR38696">
    <property type="entry name" value="MEDIATOR OF RNA POLYMERASE II TRANSCRIPTION SUBUNIT 13"/>
    <property type="match status" value="1"/>
</dbReference>
<organism evidence="1 2">
    <name type="scientific">Fusarium equiseti</name>
    <name type="common">Fusarium scirpi</name>
    <dbReference type="NCBI Taxonomy" id="61235"/>
    <lineage>
        <taxon>Eukaryota</taxon>
        <taxon>Fungi</taxon>
        <taxon>Dikarya</taxon>
        <taxon>Ascomycota</taxon>
        <taxon>Pezizomycotina</taxon>
        <taxon>Sordariomycetes</taxon>
        <taxon>Hypocreomycetidae</taxon>
        <taxon>Hypocreales</taxon>
        <taxon>Nectriaceae</taxon>
        <taxon>Fusarium</taxon>
        <taxon>Fusarium incarnatum-equiseti species complex</taxon>
    </lineage>
</organism>
<comment type="caution">
    <text evidence="1">The sequence shown here is derived from an EMBL/GenBank/DDBJ whole genome shotgun (WGS) entry which is preliminary data.</text>
</comment>
<evidence type="ECO:0000313" key="2">
    <source>
        <dbReference type="Proteomes" id="UP000693738"/>
    </source>
</evidence>
<dbReference type="AlphaFoldDB" id="A0A8J2NDL0"/>
<accession>A0A8J2NDL0</accession>
<evidence type="ECO:0000313" key="1">
    <source>
        <dbReference type="EMBL" id="CAG7563796.1"/>
    </source>
</evidence>
<dbReference type="EMBL" id="CAJSTJ010000162">
    <property type="protein sequence ID" value="CAG7563796.1"/>
    <property type="molecule type" value="Genomic_DNA"/>
</dbReference>
<reference evidence="1" key="1">
    <citation type="submission" date="2021-05" db="EMBL/GenBank/DDBJ databases">
        <authorList>
            <person name="Khan N."/>
        </authorList>
    </citation>
    <scope>NUCLEOTIDE SEQUENCE</scope>
</reference>
<name>A0A8J2NDL0_FUSEQ</name>
<dbReference type="Proteomes" id="UP000693738">
    <property type="component" value="Unassembled WGS sequence"/>
</dbReference>
<gene>
    <name evidence="1" type="ORF">FEQUK3_LOCUS9543</name>
</gene>